<evidence type="ECO:0000313" key="18">
    <source>
        <dbReference type="EMBL" id="TCP39975.1"/>
    </source>
</evidence>
<dbReference type="InterPro" id="IPR020003">
    <property type="entry name" value="ATPase_a/bsu_AS"/>
</dbReference>
<comment type="catalytic activity">
    <reaction evidence="14">
        <text>ATP + H2O + 4 H(+)(in) = ADP + phosphate + 5 H(+)(out)</text>
        <dbReference type="Rhea" id="RHEA:57720"/>
        <dbReference type="ChEBI" id="CHEBI:15377"/>
        <dbReference type="ChEBI" id="CHEBI:15378"/>
        <dbReference type="ChEBI" id="CHEBI:30616"/>
        <dbReference type="ChEBI" id="CHEBI:43474"/>
        <dbReference type="ChEBI" id="CHEBI:456216"/>
        <dbReference type="EC" id="7.1.2.2"/>
    </reaction>
</comment>
<dbReference type="InterPro" id="IPR023366">
    <property type="entry name" value="ATP_synth_asu-like_sf"/>
</dbReference>
<evidence type="ECO:0000256" key="8">
    <source>
        <dbReference type="ARBA" id="ARBA00022967"/>
    </source>
</evidence>
<comment type="similarity">
    <text evidence="3 14">Belongs to the ATPase alpha/beta chains family.</text>
</comment>
<evidence type="ECO:0000313" key="19">
    <source>
        <dbReference type="Proteomes" id="UP000294835"/>
    </source>
</evidence>
<comment type="function">
    <text evidence="1 14">Produces ATP from ADP in the presence of a proton gradient across the membrane. The alpha chain is a regulatory subunit.</text>
</comment>
<dbReference type="NCBIfam" id="TIGR00962">
    <property type="entry name" value="atpA"/>
    <property type="match status" value="1"/>
</dbReference>
<evidence type="ECO:0000256" key="2">
    <source>
        <dbReference type="ARBA" id="ARBA00004370"/>
    </source>
</evidence>
<evidence type="ECO:0000256" key="6">
    <source>
        <dbReference type="ARBA" id="ARBA00022781"/>
    </source>
</evidence>
<evidence type="ECO:0000256" key="3">
    <source>
        <dbReference type="ARBA" id="ARBA00008936"/>
    </source>
</evidence>
<dbReference type="SUPFAM" id="SSF50615">
    <property type="entry name" value="N-terminal domain of alpha and beta subunits of F1 ATP synthase"/>
    <property type="match status" value="1"/>
</dbReference>
<evidence type="ECO:0000256" key="4">
    <source>
        <dbReference type="ARBA" id="ARBA00022448"/>
    </source>
</evidence>
<keyword evidence="14" id="KW-1003">Cell membrane</keyword>
<dbReference type="SUPFAM" id="SSF47917">
    <property type="entry name" value="C-terminal domain of alpha and beta subunits of F1 ATP synthase"/>
    <property type="match status" value="1"/>
</dbReference>
<feature type="domain" description="ATPase F1/V1/A1 complex alpha/beta subunit N-terminal" evidence="17">
    <location>
        <begin position="30"/>
        <end position="94"/>
    </location>
</feature>
<keyword evidence="19" id="KW-1185">Reference proteome</keyword>
<comment type="subunit">
    <text evidence="13">F-type ATPases have 2 components, CF(1) - the catalytic core - and CF(0) - the membrane proton channel. CF(1) has five subunits: alpha(3), beta(3), gamma(1), delta(1), epsilon(1). CF(0) has four main subunits: a(1), b(1), b'(1) and c(9-12).</text>
</comment>
<comment type="caution">
    <text evidence="18">The sequence shown here is derived from an EMBL/GenBank/DDBJ whole genome shotgun (WGS) entry which is preliminary data.</text>
</comment>
<dbReference type="Pfam" id="PF00006">
    <property type="entry name" value="ATP-synt_ab"/>
    <property type="match status" value="1"/>
</dbReference>
<keyword evidence="9 14" id="KW-0406">Ion transport</keyword>
<keyword evidence="7 14" id="KW-0067">ATP-binding</keyword>
<proteinExistence type="inferred from homology"/>
<organism evidence="18 19">
    <name type="scientific">Rhodovulum marinum</name>
    <dbReference type="NCBI Taxonomy" id="320662"/>
    <lineage>
        <taxon>Bacteria</taxon>
        <taxon>Pseudomonadati</taxon>
        <taxon>Pseudomonadota</taxon>
        <taxon>Alphaproteobacteria</taxon>
        <taxon>Rhodobacterales</taxon>
        <taxon>Paracoccaceae</taxon>
        <taxon>Rhodovulum</taxon>
    </lineage>
</organism>
<feature type="domain" description="ATPase F1/V1/A1 complex alpha/beta subunit nucleotide-binding" evidence="15">
    <location>
        <begin position="151"/>
        <end position="366"/>
    </location>
</feature>
<dbReference type="FunFam" id="3.40.50.300:FF:000002">
    <property type="entry name" value="ATP synthase subunit alpha"/>
    <property type="match status" value="1"/>
</dbReference>
<keyword evidence="4 14" id="KW-0813">Transport</keyword>
<dbReference type="RefSeq" id="WP_132463768.1">
    <property type="nucleotide sequence ID" value="NZ_SLXP01000009.1"/>
</dbReference>
<dbReference type="InterPro" id="IPR033732">
    <property type="entry name" value="ATP_synth_F1_a_nt-bd_dom"/>
</dbReference>
<dbReference type="SUPFAM" id="SSF52540">
    <property type="entry name" value="P-loop containing nucleoside triphosphate hydrolases"/>
    <property type="match status" value="1"/>
</dbReference>
<dbReference type="AlphaFoldDB" id="A0A4R2Q059"/>
<evidence type="ECO:0000256" key="7">
    <source>
        <dbReference type="ARBA" id="ARBA00022840"/>
    </source>
</evidence>
<dbReference type="Gene3D" id="3.40.50.300">
    <property type="entry name" value="P-loop containing nucleotide triphosphate hydrolases"/>
    <property type="match status" value="1"/>
</dbReference>
<evidence type="ECO:0000259" key="15">
    <source>
        <dbReference type="Pfam" id="PF00006"/>
    </source>
</evidence>
<dbReference type="Gene3D" id="1.20.150.20">
    <property type="entry name" value="ATP synthase alpha/beta chain, C-terminal domain"/>
    <property type="match status" value="1"/>
</dbReference>
<evidence type="ECO:0000256" key="11">
    <source>
        <dbReference type="ARBA" id="ARBA00023196"/>
    </source>
</evidence>
<evidence type="ECO:0000256" key="10">
    <source>
        <dbReference type="ARBA" id="ARBA00023136"/>
    </source>
</evidence>
<name>A0A4R2Q059_9RHOB</name>
<dbReference type="InterPro" id="IPR000194">
    <property type="entry name" value="ATPase_F1/V1/A1_a/bsu_nucl-bd"/>
</dbReference>
<comment type="subcellular location">
    <subcellularLocation>
        <location evidence="14">Cell membrane</location>
        <topology evidence="14">Peripheral membrane protein</topology>
    </subcellularLocation>
    <subcellularLocation>
        <location evidence="2">Membrane</location>
    </subcellularLocation>
</comment>
<dbReference type="PROSITE" id="PS00152">
    <property type="entry name" value="ATPASE_ALPHA_BETA"/>
    <property type="match status" value="1"/>
</dbReference>
<dbReference type="InterPro" id="IPR005294">
    <property type="entry name" value="ATP_synth_F1_asu"/>
</dbReference>
<dbReference type="Proteomes" id="UP000294835">
    <property type="component" value="Unassembled WGS sequence"/>
</dbReference>
<dbReference type="EC" id="7.1.2.2" evidence="14"/>
<accession>A0A4R2Q059</accession>
<evidence type="ECO:0000256" key="9">
    <source>
        <dbReference type="ARBA" id="ARBA00023065"/>
    </source>
</evidence>
<dbReference type="EMBL" id="SLXP01000009">
    <property type="protein sequence ID" value="TCP39975.1"/>
    <property type="molecule type" value="Genomic_DNA"/>
</dbReference>
<dbReference type="CDD" id="cd18113">
    <property type="entry name" value="ATP-synt_F1_alpha_C"/>
    <property type="match status" value="1"/>
</dbReference>
<evidence type="ECO:0000256" key="13">
    <source>
        <dbReference type="ARBA" id="ARBA00026013"/>
    </source>
</evidence>
<keyword evidence="11 14" id="KW-0139">CF(1)</keyword>
<dbReference type="InterPro" id="IPR004100">
    <property type="entry name" value="ATPase_F1/V1/A1_a/bsu_N"/>
</dbReference>
<evidence type="ECO:0000259" key="16">
    <source>
        <dbReference type="Pfam" id="PF00306"/>
    </source>
</evidence>
<protein>
    <recommendedName>
        <fullName evidence="14">ATP synthase subunit alpha</fullName>
        <ecNumber evidence="14">7.1.2.2</ecNumber>
    </recommendedName>
    <alternativeName>
        <fullName evidence="14">ATP synthase F1 sector subunit alpha</fullName>
    </alternativeName>
    <alternativeName>
        <fullName evidence="14">F-ATPase subunit alpha</fullName>
    </alternativeName>
</protein>
<keyword evidence="6 14" id="KW-0375">Hydrogen ion transport</keyword>
<evidence type="ECO:0000256" key="12">
    <source>
        <dbReference type="ARBA" id="ARBA00023310"/>
    </source>
</evidence>
<dbReference type="GO" id="GO:0005886">
    <property type="term" value="C:plasma membrane"/>
    <property type="evidence" value="ECO:0007669"/>
    <property type="project" value="UniProtKB-SubCell"/>
</dbReference>
<feature type="site" description="Required for activity" evidence="14">
    <location>
        <position position="364"/>
    </location>
</feature>
<dbReference type="CDD" id="cd01132">
    <property type="entry name" value="F1-ATPase_alpha_CD"/>
    <property type="match status" value="1"/>
</dbReference>
<feature type="domain" description="ATP synthase alpha subunit C-terminal" evidence="16">
    <location>
        <begin position="373"/>
        <end position="497"/>
    </location>
</feature>
<evidence type="ECO:0000256" key="14">
    <source>
        <dbReference type="HAMAP-Rule" id="MF_01346"/>
    </source>
</evidence>
<dbReference type="CDD" id="cd18116">
    <property type="entry name" value="ATP-synt_F1_alpha_N"/>
    <property type="match status" value="1"/>
</dbReference>
<dbReference type="OrthoDB" id="9803053at2"/>
<dbReference type="HAMAP" id="MF_01346">
    <property type="entry name" value="ATP_synth_alpha_bact"/>
    <property type="match status" value="1"/>
</dbReference>
<dbReference type="GO" id="GO:0005524">
    <property type="term" value="F:ATP binding"/>
    <property type="evidence" value="ECO:0007669"/>
    <property type="project" value="UniProtKB-UniRule"/>
</dbReference>
<dbReference type="PANTHER" id="PTHR48082">
    <property type="entry name" value="ATP SYNTHASE SUBUNIT ALPHA, MITOCHONDRIAL"/>
    <property type="match status" value="1"/>
</dbReference>
<dbReference type="Pfam" id="PF02874">
    <property type="entry name" value="ATP-synt_ab_N"/>
    <property type="match status" value="1"/>
</dbReference>
<evidence type="ECO:0000259" key="17">
    <source>
        <dbReference type="Pfam" id="PF02874"/>
    </source>
</evidence>
<keyword evidence="8 14" id="KW-1278">Translocase</keyword>
<dbReference type="InterPro" id="IPR036121">
    <property type="entry name" value="ATPase_F1/V1/A1_a/bsu_N_sf"/>
</dbReference>
<dbReference type="InterPro" id="IPR038376">
    <property type="entry name" value="ATP_synth_asu_C_sf"/>
</dbReference>
<reference evidence="18 19" key="1">
    <citation type="submission" date="2019-03" db="EMBL/GenBank/DDBJ databases">
        <title>Genomic Encyclopedia of Type Strains, Phase IV (KMG-IV): sequencing the most valuable type-strain genomes for metagenomic binning, comparative biology and taxonomic classification.</title>
        <authorList>
            <person name="Goeker M."/>
        </authorList>
    </citation>
    <scope>NUCLEOTIDE SEQUENCE [LARGE SCALE GENOMIC DNA]</scope>
    <source>
        <strain evidence="18 19">DSM 18063</strain>
    </source>
</reference>
<gene>
    <name evidence="14" type="primary">atpA</name>
    <name evidence="18" type="ORF">EV662_109101</name>
</gene>
<evidence type="ECO:0000256" key="1">
    <source>
        <dbReference type="ARBA" id="ARBA00003784"/>
    </source>
</evidence>
<keyword evidence="10 14" id="KW-0472">Membrane</keyword>
<dbReference type="GO" id="GO:0045259">
    <property type="term" value="C:proton-transporting ATP synthase complex"/>
    <property type="evidence" value="ECO:0007669"/>
    <property type="project" value="UniProtKB-KW"/>
</dbReference>
<feature type="binding site" evidence="14">
    <location>
        <begin position="171"/>
        <end position="178"/>
    </location>
    <ligand>
        <name>ATP</name>
        <dbReference type="ChEBI" id="CHEBI:30616"/>
    </ligand>
</feature>
<dbReference type="InterPro" id="IPR000793">
    <property type="entry name" value="ATP_synth_asu_C"/>
</dbReference>
<dbReference type="Pfam" id="PF00306">
    <property type="entry name" value="ATP-synt_ab_C"/>
    <property type="match status" value="1"/>
</dbReference>
<dbReference type="NCBIfam" id="NF009884">
    <property type="entry name" value="PRK13343.1"/>
    <property type="match status" value="1"/>
</dbReference>
<dbReference type="GO" id="GO:0046933">
    <property type="term" value="F:proton-transporting ATP synthase activity, rotational mechanism"/>
    <property type="evidence" value="ECO:0007669"/>
    <property type="project" value="UniProtKB-UniRule"/>
</dbReference>
<evidence type="ECO:0000256" key="5">
    <source>
        <dbReference type="ARBA" id="ARBA00022741"/>
    </source>
</evidence>
<keyword evidence="12 14" id="KW-0066">ATP synthesis</keyword>
<keyword evidence="5 14" id="KW-0547">Nucleotide-binding</keyword>
<dbReference type="GO" id="GO:0043531">
    <property type="term" value="F:ADP binding"/>
    <property type="evidence" value="ECO:0007669"/>
    <property type="project" value="TreeGrafter"/>
</dbReference>
<dbReference type="Gene3D" id="2.40.30.20">
    <property type="match status" value="1"/>
</dbReference>
<sequence length="510" mass="54540">MGLEREAGDWIEGARARLEGADISPRLDHVGRVEEIGDGVAHVSGLPHTRLDELLRFEDGTLGLAMTASERVTGCVLLSSGDGVRAGSKVYGTGQIARVPVGEALLGRVVSPIGLPLDDGPPLAADRRDPVERPAPGIVDRDLVTEPLLTGLTVIDAMIPLGRGQRQLIVGDRKTGKTTIAIDTIINQRASDVVCVYAAIGQKASTVVRVIDAVKSHGAAERTIFVVGAADAAPGAQWITPYAACTIAEYFRDRGQHALLILDDLTKHAIIYRQLSLLLRKPPGREAYPGDVFYLHARLLERAAKLSADRGGGSMTAFPIAETQAGNLTAYIPTNLISITDGQVYLEPKLFYEGQKPAVNVGMSVSRVGGATQAKAIKSLADSLKLDYAQFLELEIFTRFGAMADERTARKIAHGRRLRAILAQTEYAPLPLSLQVALLIAVATGKLDDLPLEKLPRLRAMLSERLPQDRPRAASEIDTTGELSDAARATLVDLIDACLRDLSGADAPGE</sequence>
<dbReference type="InterPro" id="IPR027417">
    <property type="entry name" value="P-loop_NTPase"/>
</dbReference>
<dbReference type="PANTHER" id="PTHR48082:SF2">
    <property type="entry name" value="ATP SYNTHASE SUBUNIT ALPHA, MITOCHONDRIAL"/>
    <property type="match status" value="1"/>
</dbReference>